<proteinExistence type="predicted"/>
<dbReference type="EMBL" id="MCBR01006032">
    <property type="protein sequence ID" value="RKF77870.1"/>
    <property type="molecule type" value="Genomic_DNA"/>
</dbReference>
<feature type="region of interest" description="Disordered" evidence="1">
    <location>
        <begin position="627"/>
        <end position="712"/>
    </location>
</feature>
<dbReference type="PANTHER" id="PTHR37287">
    <property type="entry name" value="INO EIGHTY SUBUNIT 1"/>
    <property type="match status" value="1"/>
</dbReference>
<gene>
    <name evidence="2" type="ORF">GcC1_060014</name>
</gene>
<dbReference type="OrthoDB" id="5413003at2759"/>
<dbReference type="Proteomes" id="UP000285405">
    <property type="component" value="Unassembled WGS sequence"/>
</dbReference>
<evidence type="ECO:0000256" key="1">
    <source>
        <dbReference type="SAM" id="MobiDB-lite"/>
    </source>
</evidence>
<dbReference type="AlphaFoldDB" id="A0A420ITL6"/>
<dbReference type="PANTHER" id="PTHR37287:SF1">
    <property type="entry name" value="INO EIGHTY SUBUNIT 1"/>
    <property type="match status" value="1"/>
</dbReference>
<evidence type="ECO:0000313" key="2">
    <source>
        <dbReference type="EMBL" id="RKF77870.1"/>
    </source>
</evidence>
<reference evidence="2 3" key="1">
    <citation type="journal article" date="2018" name="BMC Genomics">
        <title>Comparative genome analyses reveal sequence features reflecting distinct modes of host-adaptation between dicot and monocot powdery mildew.</title>
        <authorList>
            <person name="Wu Y."/>
            <person name="Ma X."/>
            <person name="Pan Z."/>
            <person name="Kale S.D."/>
            <person name="Song Y."/>
            <person name="King H."/>
            <person name="Zhang Q."/>
            <person name="Presley C."/>
            <person name="Deng X."/>
            <person name="Wei C.I."/>
            <person name="Xiao S."/>
        </authorList>
    </citation>
    <scope>NUCLEOTIDE SEQUENCE [LARGE SCALE GENOMIC DNA]</scope>
    <source>
        <strain evidence="2">UCSC1</strain>
    </source>
</reference>
<feature type="compositionally biased region" description="Acidic residues" evidence="1">
    <location>
        <begin position="659"/>
        <end position="668"/>
    </location>
</feature>
<feature type="compositionally biased region" description="Acidic residues" evidence="1">
    <location>
        <begin position="677"/>
        <end position="687"/>
    </location>
</feature>
<dbReference type="GO" id="GO:0031011">
    <property type="term" value="C:Ino80 complex"/>
    <property type="evidence" value="ECO:0007669"/>
    <property type="project" value="InterPro"/>
</dbReference>
<protein>
    <submittedName>
        <fullName evidence="2">Ino eighty subunit 1</fullName>
    </submittedName>
</protein>
<accession>A0A420ITL6</accession>
<organism evidence="2 3">
    <name type="scientific">Golovinomyces cichoracearum</name>
    <dbReference type="NCBI Taxonomy" id="62708"/>
    <lineage>
        <taxon>Eukaryota</taxon>
        <taxon>Fungi</taxon>
        <taxon>Dikarya</taxon>
        <taxon>Ascomycota</taxon>
        <taxon>Pezizomycotina</taxon>
        <taxon>Leotiomycetes</taxon>
        <taxon>Erysiphales</taxon>
        <taxon>Erysiphaceae</taxon>
        <taxon>Golovinomyces</taxon>
    </lineage>
</organism>
<sequence>MGECLLKVPVAVLGSRCWLNMENDECRLPGSTITYSEIDGQLLLQASSPVRAGSSCLIHQLAAPDEVRVRDIAPFSVVSTKPSTLRELKEPPAAAMNNALYAGNKVKHLKKDDGEPLWRKDIQYDFLKAVFDDPNEVFTNSYEPDAPKQTFANLYIDTMARSSKTSKILRDKLLTEHEPAKNMAMVCLLVNLGRMNTTLNFFPEMRAQLRTYHAIPSLQAYQDPNSYKQLQDAPRLKSILKGASEDRTEPNTLDRIKQKDLPRTNPVNLIFVLAQYAPRVTELHMPPGRDFYDLIMADNLSSHSRAKAFLWLLWFYLESDFTEEGADENPFGPGVDYDVNVRNQGVPRFQVLSPEEQELENVDTPEEKEYGCAKMKERKRIIEADQAAFQAEHGPPKRGPKPKLHLISDEGGPGSHSVGRIRHKFELIGDNPSALLGRIRPKYESDIDSTRSTPPCIISNLRIQGAFSNKARGSLKNNFTEGSSPAPQIEPIPRRSRPLTAHQIAVERNRNQRVDYILSRGLGKKHRRAKKERIREGAFWRALQRTNKMIDPLEDSEDEANLSRDPLHFRERGFGGLVQLESEEDDFGEEFSAYAAAFRRMGRRLNRWEGMKDIFVGNGHNTKLETIDKVSCRDNDETEDEQPNRKQYKKKNKGNVKMEDDEDLDEMEKEILGLQSEMEEDEDDLDDVDKALLGLGGDETEEENSDGAMFMD</sequence>
<dbReference type="InterPro" id="IPR038014">
    <property type="entry name" value="Ies1"/>
</dbReference>
<evidence type="ECO:0000313" key="3">
    <source>
        <dbReference type="Proteomes" id="UP000285405"/>
    </source>
</evidence>
<comment type="caution">
    <text evidence="2">The sequence shown here is derived from an EMBL/GenBank/DDBJ whole genome shotgun (WGS) entry which is preliminary data.</text>
</comment>
<name>A0A420ITL6_9PEZI</name>